<dbReference type="Proteomes" id="UP000030710">
    <property type="component" value="Unassembled WGS sequence"/>
</dbReference>
<organism evidence="1 2">
    <name type="scientific">Haloquadratum walsbyi J07HQW2</name>
    <dbReference type="NCBI Taxonomy" id="1238425"/>
    <lineage>
        <taxon>Archaea</taxon>
        <taxon>Methanobacteriati</taxon>
        <taxon>Methanobacteriota</taxon>
        <taxon>Stenosarchaea group</taxon>
        <taxon>Halobacteria</taxon>
        <taxon>Halobacteriales</taxon>
        <taxon>Haloferacaceae</taxon>
        <taxon>Haloquadratum</taxon>
    </lineage>
</organism>
<evidence type="ECO:0000313" key="1">
    <source>
        <dbReference type="EMBL" id="ERG97011.1"/>
    </source>
</evidence>
<evidence type="ECO:0000313" key="2">
    <source>
        <dbReference type="Proteomes" id="UP000030710"/>
    </source>
</evidence>
<dbReference type="RefSeq" id="WP_021056473.1">
    <property type="nucleotide sequence ID" value="NZ_KE356561.1"/>
</dbReference>
<sequence length="55" mass="5710">MATVHRDAGAGVQSKAKLHGIHVVQVGPATGTAAETDGELDGDHLSWCLQVKSCR</sequence>
<dbReference type="AlphaFoldDB" id="U1PX38"/>
<name>U1PX38_9EURY</name>
<dbReference type="EMBL" id="KE356561">
    <property type="protein sequence ID" value="ERG97011.1"/>
    <property type="molecule type" value="Genomic_DNA"/>
</dbReference>
<proteinExistence type="predicted"/>
<gene>
    <name evidence="1" type="ORF">J07HQW2_03497</name>
</gene>
<protein>
    <submittedName>
        <fullName evidence="1">Uncharacterized protein</fullName>
    </submittedName>
</protein>
<reference evidence="1 2" key="1">
    <citation type="journal article" date="2013" name="PLoS ONE">
        <title>Assembly-driven community genomics of a hypersaline microbial ecosystem.</title>
        <authorList>
            <person name="Podell S."/>
            <person name="Ugalde J.A."/>
            <person name="Narasingarao P."/>
            <person name="Banfield J.F."/>
            <person name="Heidelberg K.B."/>
            <person name="Allen E.E."/>
        </authorList>
    </citation>
    <scope>NUCLEOTIDE SEQUENCE [LARGE SCALE GENOMIC DNA]</scope>
    <source>
        <strain evidence="2">J07HQW2</strain>
    </source>
</reference>
<accession>U1PX38</accession>
<dbReference type="HOGENOM" id="CLU_3020937_0_0_2"/>